<sequence length="153" mass="15933">MLPARRIPYLADVGLLVGRVALGAIFIAHGWQKLIGTGHEGVTKGFEGMGIPLPGLAAHYATWVELVGGIALVAGLLVPVAGLLLALDMIGAFWFAHMGKGLFASEGGYELVLILGATAFLLACTGSGRFGLDAVLFGRSEARDRSGRDHAHV</sequence>
<evidence type="ECO:0000256" key="7">
    <source>
        <dbReference type="SAM" id="Phobius"/>
    </source>
</evidence>
<evidence type="ECO:0000256" key="6">
    <source>
        <dbReference type="ARBA" id="ARBA00023136"/>
    </source>
</evidence>
<dbReference type="RefSeq" id="WP_378283393.1">
    <property type="nucleotide sequence ID" value="NZ_JBHSON010000025.1"/>
</dbReference>
<keyword evidence="4 7" id="KW-0812">Transmembrane</keyword>
<proteinExistence type="inferred from homology"/>
<evidence type="ECO:0000313" key="8">
    <source>
        <dbReference type="EMBL" id="MFC5747773.1"/>
    </source>
</evidence>
<comment type="caution">
    <text evidence="8">The sequence shown here is derived from an EMBL/GenBank/DDBJ whole genome shotgun (WGS) entry which is preliminary data.</text>
</comment>
<comment type="subcellular location">
    <subcellularLocation>
        <location evidence="1">Cell membrane</location>
        <topology evidence="1">Multi-pass membrane protein</topology>
    </subcellularLocation>
</comment>
<evidence type="ECO:0000313" key="9">
    <source>
        <dbReference type="Proteomes" id="UP001596074"/>
    </source>
</evidence>
<reference evidence="9" key="1">
    <citation type="journal article" date="2019" name="Int. J. Syst. Evol. Microbiol.">
        <title>The Global Catalogue of Microorganisms (GCM) 10K type strain sequencing project: providing services to taxonomists for standard genome sequencing and annotation.</title>
        <authorList>
            <consortium name="The Broad Institute Genomics Platform"/>
            <consortium name="The Broad Institute Genome Sequencing Center for Infectious Disease"/>
            <person name="Wu L."/>
            <person name="Ma J."/>
        </authorList>
    </citation>
    <scope>NUCLEOTIDE SEQUENCE [LARGE SCALE GENOMIC DNA]</scope>
    <source>
        <strain evidence="9">KCTC 42087</strain>
    </source>
</reference>
<keyword evidence="9" id="KW-1185">Reference proteome</keyword>
<dbReference type="EMBL" id="JBHSON010000025">
    <property type="protein sequence ID" value="MFC5747773.1"/>
    <property type="molecule type" value="Genomic_DNA"/>
</dbReference>
<dbReference type="PANTHER" id="PTHR33452">
    <property type="entry name" value="OXIDOREDUCTASE CATD-RELATED"/>
    <property type="match status" value="1"/>
</dbReference>
<dbReference type="InterPro" id="IPR032808">
    <property type="entry name" value="DoxX"/>
</dbReference>
<protein>
    <submittedName>
        <fullName evidence="8">DoxX family protein</fullName>
    </submittedName>
</protein>
<gene>
    <name evidence="8" type="ORF">ACFPZN_19270</name>
</gene>
<comment type="similarity">
    <text evidence="2">Belongs to the DoxX family.</text>
</comment>
<organism evidence="8 9">
    <name type="scientific">Actinomadura rugatobispora</name>
    <dbReference type="NCBI Taxonomy" id="1994"/>
    <lineage>
        <taxon>Bacteria</taxon>
        <taxon>Bacillati</taxon>
        <taxon>Actinomycetota</taxon>
        <taxon>Actinomycetes</taxon>
        <taxon>Streptosporangiales</taxon>
        <taxon>Thermomonosporaceae</taxon>
        <taxon>Actinomadura</taxon>
    </lineage>
</organism>
<evidence type="ECO:0000256" key="1">
    <source>
        <dbReference type="ARBA" id="ARBA00004651"/>
    </source>
</evidence>
<evidence type="ECO:0000256" key="3">
    <source>
        <dbReference type="ARBA" id="ARBA00022475"/>
    </source>
</evidence>
<keyword evidence="5 7" id="KW-1133">Transmembrane helix</keyword>
<keyword evidence="6 7" id="KW-0472">Membrane</keyword>
<feature type="transmembrane region" description="Helical" evidence="7">
    <location>
        <begin position="7"/>
        <end position="28"/>
    </location>
</feature>
<evidence type="ECO:0000256" key="4">
    <source>
        <dbReference type="ARBA" id="ARBA00022692"/>
    </source>
</evidence>
<evidence type="ECO:0000256" key="2">
    <source>
        <dbReference type="ARBA" id="ARBA00006679"/>
    </source>
</evidence>
<evidence type="ECO:0000256" key="5">
    <source>
        <dbReference type="ARBA" id="ARBA00022989"/>
    </source>
</evidence>
<dbReference type="Pfam" id="PF07681">
    <property type="entry name" value="DoxX"/>
    <property type="match status" value="1"/>
</dbReference>
<feature type="transmembrane region" description="Helical" evidence="7">
    <location>
        <begin position="108"/>
        <end position="130"/>
    </location>
</feature>
<keyword evidence="3" id="KW-1003">Cell membrane</keyword>
<dbReference type="Proteomes" id="UP001596074">
    <property type="component" value="Unassembled WGS sequence"/>
</dbReference>
<name>A0ABW1A245_9ACTN</name>
<feature type="transmembrane region" description="Helical" evidence="7">
    <location>
        <begin position="70"/>
        <end position="96"/>
    </location>
</feature>
<dbReference type="PANTHER" id="PTHR33452:SF1">
    <property type="entry name" value="INNER MEMBRANE PROTEIN YPHA-RELATED"/>
    <property type="match status" value="1"/>
</dbReference>
<accession>A0ABW1A245</accession>
<dbReference type="InterPro" id="IPR051907">
    <property type="entry name" value="DoxX-like_oxidoreductase"/>
</dbReference>